<proteinExistence type="predicted"/>
<reference evidence="2" key="1">
    <citation type="journal article" date="2023" name="G3 (Bethesda)">
        <title>Genome assembly and association tests identify interacting loci associated with vigor, precocity, and sex in interspecific pistachio rootstocks.</title>
        <authorList>
            <person name="Palmer W."/>
            <person name="Jacygrad E."/>
            <person name="Sagayaradj S."/>
            <person name="Cavanaugh K."/>
            <person name="Han R."/>
            <person name="Bertier L."/>
            <person name="Beede B."/>
            <person name="Kafkas S."/>
            <person name="Golino D."/>
            <person name="Preece J."/>
            <person name="Michelmore R."/>
        </authorList>
    </citation>
    <scope>NUCLEOTIDE SEQUENCE [LARGE SCALE GENOMIC DNA]</scope>
</reference>
<gene>
    <name evidence="1" type="ORF">Pint_28712</name>
</gene>
<protein>
    <submittedName>
        <fullName evidence="1">Uncharacterized protein</fullName>
    </submittedName>
</protein>
<sequence>MNEVHLFCFCLRMQESSVAKMAESKLHENLKKLQGISLRTTEMQDTARSFSSMAKEVLKIAEHDKRSS</sequence>
<dbReference type="Proteomes" id="UP001163603">
    <property type="component" value="Chromosome 5"/>
</dbReference>
<evidence type="ECO:0000313" key="1">
    <source>
        <dbReference type="EMBL" id="KAJ0041259.1"/>
    </source>
</evidence>
<dbReference type="EMBL" id="CM047740">
    <property type="protein sequence ID" value="KAJ0041259.1"/>
    <property type="molecule type" value="Genomic_DNA"/>
</dbReference>
<organism evidence="1 2">
    <name type="scientific">Pistacia integerrima</name>
    <dbReference type="NCBI Taxonomy" id="434235"/>
    <lineage>
        <taxon>Eukaryota</taxon>
        <taxon>Viridiplantae</taxon>
        <taxon>Streptophyta</taxon>
        <taxon>Embryophyta</taxon>
        <taxon>Tracheophyta</taxon>
        <taxon>Spermatophyta</taxon>
        <taxon>Magnoliopsida</taxon>
        <taxon>eudicotyledons</taxon>
        <taxon>Gunneridae</taxon>
        <taxon>Pentapetalae</taxon>
        <taxon>rosids</taxon>
        <taxon>malvids</taxon>
        <taxon>Sapindales</taxon>
        <taxon>Anacardiaceae</taxon>
        <taxon>Pistacia</taxon>
    </lineage>
</organism>
<comment type="caution">
    <text evidence="1">The sequence shown here is derived from an EMBL/GenBank/DDBJ whole genome shotgun (WGS) entry which is preliminary data.</text>
</comment>
<name>A0ACC0YUK9_9ROSI</name>
<evidence type="ECO:0000313" key="2">
    <source>
        <dbReference type="Proteomes" id="UP001163603"/>
    </source>
</evidence>
<keyword evidence="2" id="KW-1185">Reference proteome</keyword>
<accession>A0ACC0YUK9</accession>